<dbReference type="AlphaFoldDB" id="A0A6J1RG15"/>
<dbReference type="RefSeq" id="XP_024893919.1">
    <property type="nucleotide sequence ID" value="XM_025038151.1"/>
</dbReference>
<dbReference type="OrthoDB" id="7936313at2759"/>
<evidence type="ECO:0000313" key="2">
    <source>
        <dbReference type="RefSeq" id="XP_024893919.1"/>
    </source>
</evidence>
<protein>
    <submittedName>
        <fullName evidence="2">Uncharacterized protein LOC112468802</fullName>
    </submittedName>
</protein>
<dbReference type="Proteomes" id="UP000504618">
    <property type="component" value="Unplaced"/>
</dbReference>
<reference evidence="2" key="1">
    <citation type="submission" date="2025-08" db="UniProtKB">
        <authorList>
            <consortium name="RefSeq"/>
        </authorList>
    </citation>
    <scope>IDENTIFICATION</scope>
    <source>
        <tissue evidence="2">Whole body</tissue>
    </source>
</reference>
<sequence>MDGDTFVVVAHDNIVKLYKFHSTSDWKSENVKRFKDNQKIVDMTVLMNERTMNVTLVLAEKDVYWVEQWEAELTSIPINNNVGDTDATRRCFSDLIETLQARMPAIKEAEASSKFLLPSAKNLTILEPVNFDSLILQSGTIDSIEIATEEDILPPHQIARALDELDRNVHDVVQARQSKSEQEMRAIADMLEGFEKNIVANDVHLEELEIDQKEKMILPEGEQYFTHPLRAKSIIVQDLEVESLCGITPEYWTLQNDEGIASAIANSSVEYTDDTVILHSNLTIPKLKIKSLNGTVIDQLIDDLFIINRTQKIKGTITYKNSLEIMNLTTQMVNGVSADKLMTTTTNQSFDDFYIKTLHIENLYAETVNGVPVEEAARKSRENVIKGTLKLPNLYVTENFHMNGSMIKIPDKWLQIYQDVTIFGDLHVQNIKVENAAALFVDDVPVNVNDMFDRYWTKSTDQTITEKITLEAGITIDELNTRYLNGFAESDFLYTTMEEIPSDFTNLRFENLNVDQFLHEDRPNDSFFEVESNSLTIREKLHVETLRAKDIITLTFNGVSVDDIMNKTRANFSGTTNLPTVQANRVFVDNLDVRLLNRREVFFEDGLLHIDDNHQLTILKVPEFHVRNLEIERLNGIEMNLTRLKDLTSKSDLNAIVIDGDLTVENLTIDQVDGHSTESFLEVLSRSDIVITSERSIEYLSVQNITLESLRGQNFDDLIASVLSKSKEQTITGQFSAHVITSDNVTLDFINKQNASQLMWVDEPLTITGNVTFSDLFVEGDVITPKMNGRNVRELYDSLLYIPAKNIDLLEVHENISWDTPSISPASVSYLLNNAVTKDRDQIITGNVTFEEDVRAWAVNGNYKDFEQIRDVITDAVIDDGERIEINGKTVFAKDFIVDNLVVNGDLGIAKINDVNILEFNDSVVRQNREDTIIVGPLTFLTDITVEKLYVNDADVNASVNAAVRLNEVMPDNIFFEELDVLGDVYLQNLDRIDFDKFVKDRVTLKGDHDISCDVKFNGIVTVTGNADIKKINGIHPSDFVLNDVDEMQIITGTKTFEEDLIFDGDVVAPRINNV</sequence>
<feature type="non-terminal residue" evidence="2">
    <location>
        <position position="1075"/>
    </location>
</feature>
<accession>A0A6J1RG15</accession>
<proteinExistence type="predicted"/>
<organism evidence="1 2">
    <name type="scientific">Temnothorax curvispinosus</name>
    <dbReference type="NCBI Taxonomy" id="300111"/>
    <lineage>
        <taxon>Eukaryota</taxon>
        <taxon>Metazoa</taxon>
        <taxon>Ecdysozoa</taxon>
        <taxon>Arthropoda</taxon>
        <taxon>Hexapoda</taxon>
        <taxon>Insecta</taxon>
        <taxon>Pterygota</taxon>
        <taxon>Neoptera</taxon>
        <taxon>Endopterygota</taxon>
        <taxon>Hymenoptera</taxon>
        <taxon>Apocrita</taxon>
        <taxon>Aculeata</taxon>
        <taxon>Formicoidea</taxon>
        <taxon>Formicidae</taxon>
        <taxon>Myrmicinae</taxon>
        <taxon>Temnothorax</taxon>
    </lineage>
</organism>
<keyword evidence="1" id="KW-1185">Reference proteome</keyword>
<evidence type="ECO:0000313" key="1">
    <source>
        <dbReference type="Proteomes" id="UP000504618"/>
    </source>
</evidence>
<dbReference type="GeneID" id="112468802"/>
<gene>
    <name evidence="2" type="primary">LOC112468802</name>
</gene>
<name>A0A6J1RG15_9HYME</name>